<keyword evidence="3" id="KW-1185">Reference proteome</keyword>
<keyword evidence="1" id="KW-1133">Transmembrane helix</keyword>
<gene>
    <name evidence="2" type="primary">lmeA</name>
    <name evidence="2" type="ORF">GCM10023147_01590</name>
</gene>
<keyword evidence="1" id="KW-0472">Membrane</keyword>
<dbReference type="Proteomes" id="UP001500635">
    <property type="component" value="Unassembled WGS sequence"/>
</dbReference>
<sequence>MTRTASQQRPPTVPRRRAGLRWSLASVALVIVVATLFDFGSATVAEYRLSRTIRAAAGFQTDPEVTIAGFPFVTAARDGRYRRVSIAVPNVGVGDGRVAQLEAELHDVHLPAGTHLVSADTPLHVAVIDARVRLAQKDFGRLLGIVDVQVHTPVPGNVAGAGGPADGLVKSATGVILTGEIPLPTPTDPRRTVTVSVSCDFSAVNNAVSVRATRIYTGPEDHATAHLLPGDIPRVLAAFTKTLPPMRLPFGLTATGAEGENADVVLLGSARDTTVTPAAFYRVGP</sequence>
<organism evidence="2 3">
    <name type="scientific">Tsukamurella soli</name>
    <dbReference type="NCBI Taxonomy" id="644556"/>
    <lineage>
        <taxon>Bacteria</taxon>
        <taxon>Bacillati</taxon>
        <taxon>Actinomycetota</taxon>
        <taxon>Actinomycetes</taxon>
        <taxon>Mycobacteriales</taxon>
        <taxon>Tsukamurellaceae</taxon>
        <taxon>Tsukamurella</taxon>
    </lineage>
</organism>
<accession>A0ABP8J127</accession>
<evidence type="ECO:0000313" key="2">
    <source>
        <dbReference type="EMBL" id="GAA4383018.1"/>
    </source>
</evidence>
<dbReference type="EMBL" id="BAABFR010000002">
    <property type="protein sequence ID" value="GAA4383018.1"/>
    <property type="molecule type" value="Genomic_DNA"/>
</dbReference>
<dbReference type="Pfam" id="PF11209">
    <property type="entry name" value="LmeA"/>
    <property type="match status" value="1"/>
</dbReference>
<keyword evidence="1" id="KW-0812">Transmembrane</keyword>
<reference evidence="3" key="1">
    <citation type="journal article" date="2019" name="Int. J. Syst. Evol. Microbiol.">
        <title>The Global Catalogue of Microorganisms (GCM) 10K type strain sequencing project: providing services to taxonomists for standard genome sequencing and annotation.</title>
        <authorList>
            <consortium name="The Broad Institute Genomics Platform"/>
            <consortium name="The Broad Institute Genome Sequencing Center for Infectious Disease"/>
            <person name="Wu L."/>
            <person name="Ma J."/>
        </authorList>
    </citation>
    <scope>NUCLEOTIDE SEQUENCE [LARGE SCALE GENOMIC DNA]</scope>
    <source>
        <strain evidence="3">JCM 17688</strain>
    </source>
</reference>
<proteinExistence type="predicted"/>
<evidence type="ECO:0000256" key="1">
    <source>
        <dbReference type="SAM" id="Phobius"/>
    </source>
</evidence>
<protein>
    <submittedName>
        <fullName evidence="2">Mannan chain length control protein LmeA</fullName>
    </submittedName>
</protein>
<evidence type="ECO:0000313" key="3">
    <source>
        <dbReference type="Proteomes" id="UP001500635"/>
    </source>
</evidence>
<name>A0ABP8J127_9ACTN</name>
<dbReference type="InterPro" id="IPR021373">
    <property type="entry name" value="DUF2993"/>
</dbReference>
<feature type="transmembrane region" description="Helical" evidence="1">
    <location>
        <begin position="20"/>
        <end position="40"/>
    </location>
</feature>
<dbReference type="RefSeq" id="WP_344989518.1">
    <property type="nucleotide sequence ID" value="NZ_BAABFR010000002.1"/>
</dbReference>
<comment type="caution">
    <text evidence="2">The sequence shown here is derived from an EMBL/GenBank/DDBJ whole genome shotgun (WGS) entry which is preliminary data.</text>
</comment>